<dbReference type="Pfam" id="PF00491">
    <property type="entry name" value="Arginase"/>
    <property type="match status" value="1"/>
</dbReference>
<dbReference type="EMBL" id="CP064782">
    <property type="protein sequence ID" value="QWT47745.1"/>
    <property type="molecule type" value="Genomic_DNA"/>
</dbReference>
<comment type="catalytic activity">
    <reaction evidence="5">
        <text>L-arginine + H2O = urea + L-ornithine</text>
        <dbReference type="Rhea" id="RHEA:20569"/>
        <dbReference type="ChEBI" id="CHEBI:15377"/>
        <dbReference type="ChEBI" id="CHEBI:16199"/>
        <dbReference type="ChEBI" id="CHEBI:32682"/>
        <dbReference type="ChEBI" id="CHEBI:46911"/>
        <dbReference type="EC" id="3.5.3.1"/>
    </reaction>
</comment>
<protein>
    <recommendedName>
        <fullName evidence="1">Arginase</fullName>
    </recommendedName>
</protein>
<dbReference type="PROSITE" id="PS01053">
    <property type="entry name" value="ARGINASE_1"/>
    <property type="match status" value="1"/>
</dbReference>
<gene>
    <name evidence="8" type="ORF">Azoinq_07585</name>
</gene>
<keyword evidence="4" id="KW-0464">Manganese</keyword>
<dbReference type="InterPro" id="IPR006035">
    <property type="entry name" value="Ureohydrolase"/>
</dbReference>
<comment type="similarity">
    <text evidence="6 7">Belongs to the arginase family.</text>
</comment>
<dbReference type="GO" id="GO:0004053">
    <property type="term" value="F:arginase activity"/>
    <property type="evidence" value="ECO:0007669"/>
    <property type="project" value="UniProtKB-EC"/>
</dbReference>
<name>A0A975XTI3_9RHOO</name>
<dbReference type="PANTHER" id="PTHR43782:SF3">
    <property type="entry name" value="ARGINASE"/>
    <property type="match status" value="1"/>
</dbReference>
<organism evidence="8 9">
    <name type="scientific">Azospira inquinata</name>
    <dbReference type="NCBI Taxonomy" id="2785627"/>
    <lineage>
        <taxon>Bacteria</taxon>
        <taxon>Pseudomonadati</taxon>
        <taxon>Pseudomonadota</taxon>
        <taxon>Betaproteobacteria</taxon>
        <taxon>Rhodocyclales</taxon>
        <taxon>Rhodocyclaceae</taxon>
        <taxon>Azospira</taxon>
    </lineage>
</organism>
<dbReference type="AlphaFoldDB" id="A0A975XTI3"/>
<dbReference type="GO" id="GO:0006525">
    <property type="term" value="P:arginine metabolic process"/>
    <property type="evidence" value="ECO:0007669"/>
    <property type="project" value="InterPro"/>
</dbReference>
<evidence type="ECO:0000256" key="6">
    <source>
        <dbReference type="PROSITE-ProRule" id="PRU00742"/>
    </source>
</evidence>
<accession>A0A975XTI3</accession>
<proteinExistence type="inferred from homology"/>
<dbReference type="KEGG" id="aiq:Azoinq_07585"/>
<dbReference type="InterPro" id="IPR020855">
    <property type="entry name" value="Ureohydrolase_Mn_BS"/>
</dbReference>
<evidence type="ECO:0000256" key="3">
    <source>
        <dbReference type="ARBA" id="ARBA00022801"/>
    </source>
</evidence>
<dbReference type="PROSITE" id="PS51409">
    <property type="entry name" value="ARGINASE_2"/>
    <property type="match status" value="1"/>
</dbReference>
<keyword evidence="2" id="KW-0479">Metal-binding</keyword>
<keyword evidence="9" id="KW-1185">Reference proteome</keyword>
<keyword evidence="3 7" id="KW-0378">Hydrolase</keyword>
<evidence type="ECO:0000256" key="1">
    <source>
        <dbReference type="ARBA" id="ARBA00018123"/>
    </source>
</evidence>
<evidence type="ECO:0000256" key="4">
    <source>
        <dbReference type="ARBA" id="ARBA00023211"/>
    </source>
</evidence>
<dbReference type="InterPro" id="IPR014033">
    <property type="entry name" value="Arginase"/>
</dbReference>
<reference evidence="8" key="1">
    <citation type="submission" date="2020-11" db="EMBL/GenBank/DDBJ databases">
        <title>Azospira inquinata sp. nov.</title>
        <authorList>
            <person name="Moe W.M."/>
            <person name="Mikes M.C."/>
        </authorList>
    </citation>
    <scope>NUCLEOTIDE SEQUENCE</scope>
    <source>
        <strain evidence="8">Azo-3</strain>
    </source>
</reference>
<evidence type="ECO:0000313" key="8">
    <source>
        <dbReference type="EMBL" id="QWT47745.1"/>
    </source>
</evidence>
<dbReference type="PANTHER" id="PTHR43782">
    <property type="entry name" value="ARGINASE"/>
    <property type="match status" value="1"/>
</dbReference>
<dbReference type="CDD" id="cd09989">
    <property type="entry name" value="Arginase"/>
    <property type="match status" value="1"/>
</dbReference>
<dbReference type="Proteomes" id="UP000683428">
    <property type="component" value="Chromosome"/>
</dbReference>
<dbReference type="GO" id="GO:0030145">
    <property type="term" value="F:manganese ion binding"/>
    <property type="evidence" value="ECO:0007669"/>
    <property type="project" value="TreeGrafter"/>
</dbReference>
<dbReference type="GO" id="GO:0005829">
    <property type="term" value="C:cytosol"/>
    <property type="evidence" value="ECO:0007669"/>
    <property type="project" value="TreeGrafter"/>
</dbReference>
<evidence type="ECO:0000256" key="5">
    <source>
        <dbReference type="ARBA" id="ARBA00047391"/>
    </source>
</evidence>
<evidence type="ECO:0000256" key="7">
    <source>
        <dbReference type="RuleBase" id="RU003684"/>
    </source>
</evidence>
<dbReference type="RefSeq" id="WP_216130370.1">
    <property type="nucleotide sequence ID" value="NZ_CP064782.1"/>
</dbReference>
<sequence>MVLPPLSLLPVPCGLGGPDPGPALAPAVLESLGLQERLERLGWSVRRETALLTPEGSRWTALGRLLGALAERVAAEVAAGYRPLILGGDHAIAAGTWRGVARAWADRGDVGLIWIDAHLDAHTPADSPSGNPHGMPLAALLGRGAAEMRDVPGPWLKPERVALVGARSWEGPEPDYLESCGVQVFAMGEIHRRGLGAVLADAREIATAGGRGAYGVSLDVDALDPGAAPGVGTPEPDGLDPRETQNALAGWLADPRLAAWEISEYNPIHDPERRTGELVLALLEAAARPDNGAERSPRLWDDRGAAVFGR</sequence>
<evidence type="ECO:0000313" key="9">
    <source>
        <dbReference type="Proteomes" id="UP000683428"/>
    </source>
</evidence>
<evidence type="ECO:0000256" key="2">
    <source>
        <dbReference type="ARBA" id="ARBA00022723"/>
    </source>
</evidence>